<keyword evidence="2" id="KW-1185">Reference proteome</keyword>
<name>A0AA41R140_9BACT</name>
<dbReference type="Proteomes" id="UP001165427">
    <property type="component" value="Unassembled WGS sequence"/>
</dbReference>
<evidence type="ECO:0000313" key="2">
    <source>
        <dbReference type="Proteomes" id="UP001165427"/>
    </source>
</evidence>
<dbReference type="RefSeq" id="WP_246902456.1">
    <property type="nucleotide sequence ID" value="NZ_JALJRB010000001.1"/>
</dbReference>
<organism evidence="1 2">
    <name type="scientific">Desulfatitalea alkaliphila</name>
    <dbReference type="NCBI Taxonomy" id="2929485"/>
    <lineage>
        <taxon>Bacteria</taxon>
        <taxon>Pseudomonadati</taxon>
        <taxon>Thermodesulfobacteriota</taxon>
        <taxon>Desulfobacteria</taxon>
        <taxon>Desulfobacterales</taxon>
        <taxon>Desulfosarcinaceae</taxon>
        <taxon>Desulfatitalea</taxon>
    </lineage>
</organism>
<evidence type="ECO:0000313" key="1">
    <source>
        <dbReference type="EMBL" id="MCJ8499270.1"/>
    </source>
</evidence>
<dbReference type="Gene3D" id="1.20.1440.60">
    <property type="entry name" value="23S rRNA-intervening sequence"/>
    <property type="match status" value="1"/>
</dbReference>
<dbReference type="NCBIfam" id="TIGR02436">
    <property type="entry name" value="four helix bundle protein"/>
    <property type="match status" value="1"/>
</dbReference>
<comment type="caution">
    <text evidence="1">The sequence shown here is derived from an EMBL/GenBank/DDBJ whole genome shotgun (WGS) entry which is preliminary data.</text>
</comment>
<dbReference type="EMBL" id="JALJRB010000001">
    <property type="protein sequence ID" value="MCJ8499270.1"/>
    <property type="molecule type" value="Genomic_DNA"/>
</dbReference>
<reference evidence="1" key="1">
    <citation type="submission" date="2022-04" db="EMBL/GenBank/DDBJ databases">
        <title>Desulfatitalea alkaliphila sp. nov., a novel anaerobic sulfate-reducing bacterium isolated from terrestrial mud volcano, Taman Peninsula, Russia.</title>
        <authorList>
            <person name="Khomyakova M.A."/>
            <person name="Merkel A.Y."/>
            <person name="Slobodkin A.I."/>
        </authorList>
    </citation>
    <scope>NUCLEOTIDE SEQUENCE</scope>
    <source>
        <strain evidence="1">M08but</strain>
    </source>
</reference>
<dbReference type="AlphaFoldDB" id="A0AA41R140"/>
<accession>A0AA41R140</accession>
<dbReference type="InterPro" id="IPR036583">
    <property type="entry name" value="23S_rRNA_IVS_sf"/>
</dbReference>
<protein>
    <submittedName>
        <fullName evidence="1">Four helix bundle protein</fullName>
    </submittedName>
</protein>
<dbReference type="SUPFAM" id="SSF158446">
    <property type="entry name" value="IVS-encoded protein-like"/>
    <property type="match status" value="1"/>
</dbReference>
<sequence length="140" mass="16035">MFDHERLDVYRVSMTFVAWAYRLCKRLKGFDRHARDQLLRSSQSIPLNIAEGNGKPPSADRNRFFRIALGSALECAATIDVLIACEAIDSKTGNDGKRLLVRIVSMLVKMSSVPMQVRESSEYAYAYEYENEYDNDNENE</sequence>
<dbReference type="InterPro" id="IPR012657">
    <property type="entry name" value="23S_rRNA-intervening_sequence"/>
</dbReference>
<dbReference type="PANTHER" id="PTHR38471">
    <property type="entry name" value="FOUR HELIX BUNDLE PROTEIN"/>
    <property type="match status" value="1"/>
</dbReference>
<gene>
    <name evidence="1" type="ORF">MRX98_01675</name>
</gene>
<dbReference type="PANTHER" id="PTHR38471:SF2">
    <property type="entry name" value="FOUR HELIX BUNDLE PROTEIN"/>
    <property type="match status" value="1"/>
</dbReference>
<proteinExistence type="predicted"/>
<dbReference type="Pfam" id="PF05635">
    <property type="entry name" value="23S_rRNA_IVP"/>
    <property type="match status" value="1"/>
</dbReference>